<name>A0A842HL97_9BURK</name>
<gene>
    <name evidence="3" type="ORF">GTU67_02095</name>
</gene>
<dbReference type="InterPro" id="IPR002634">
    <property type="entry name" value="BolA"/>
</dbReference>
<organism evidence="3 4">
    <name type="scientific">Pusillimonas minor</name>
    <dbReference type="NCBI Taxonomy" id="2697024"/>
    <lineage>
        <taxon>Bacteria</taxon>
        <taxon>Pseudomonadati</taxon>
        <taxon>Pseudomonadota</taxon>
        <taxon>Betaproteobacteria</taxon>
        <taxon>Burkholderiales</taxon>
        <taxon>Alcaligenaceae</taxon>
        <taxon>Pusillimonas</taxon>
    </lineage>
</organism>
<accession>A0A842HL97</accession>
<dbReference type="RefSeq" id="WP_185778525.1">
    <property type="nucleotide sequence ID" value="NZ_JACJUU010000001.1"/>
</dbReference>
<evidence type="ECO:0000313" key="3">
    <source>
        <dbReference type="EMBL" id="MBC2768704.1"/>
    </source>
</evidence>
<dbReference type="InterPro" id="IPR036065">
    <property type="entry name" value="BolA-like_sf"/>
</dbReference>
<protein>
    <submittedName>
        <fullName evidence="3">BolA family transcriptional regulator</fullName>
    </submittedName>
</protein>
<dbReference type="GO" id="GO:0006351">
    <property type="term" value="P:DNA-templated transcription"/>
    <property type="evidence" value="ECO:0007669"/>
    <property type="project" value="TreeGrafter"/>
</dbReference>
<comment type="similarity">
    <text evidence="1 2">Belongs to the BolA/IbaG family.</text>
</comment>
<dbReference type="EMBL" id="JACJUU010000001">
    <property type="protein sequence ID" value="MBC2768704.1"/>
    <property type="molecule type" value="Genomic_DNA"/>
</dbReference>
<evidence type="ECO:0000256" key="2">
    <source>
        <dbReference type="RuleBase" id="RU003860"/>
    </source>
</evidence>
<dbReference type="InterPro" id="IPR050961">
    <property type="entry name" value="BolA/IbaG_stress_morph_reg"/>
</dbReference>
<reference evidence="3 4" key="1">
    <citation type="submission" date="2020-08" db="EMBL/GenBank/DDBJ databases">
        <title>Paraeoetvoesia sp. YC-7-48 draft genome sequence.</title>
        <authorList>
            <person name="Yao L."/>
        </authorList>
    </citation>
    <scope>NUCLEOTIDE SEQUENCE [LARGE SCALE GENOMIC DNA]</scope>
    <source>
        <strain evidence="4">YC-7-48</strain>
    </source>
</reference>
<proteinExistence type="inferred from homology"/>
<comment type="caution">
    <text evidence="3">The sequence shown here is derived from an EMBL/GenBank/DDBJ whole genome shotgun (WGS) entry which is preliminary data.</text>
</comment>
<evidence type="ECO:0000256" key="1">
    <source>
        <dbReference type="ARBA" id="ARBA00005578"/>
    </source>
</evidence>
<keyword evidence="4" id="KW-1185">Reference proteome</keyword>
<dbReference type="PIRSF" id="PIRSF003113">
    <property type="entry name" value="BolA"/>
    <property type="match status" value="1"/>
</dbReference>
<dbReference type="Gene3D" id="3.30.300.90">
    <property type="entry name" value="BolA-like"/>
    <property type="match status" value="1"/>
</dbReference>
<sequence>MTKERIDLVHSRLQALEPTQLDIIDESHLHAGHAGSESGASHLRVIITSPQFEGLRALQRHRLVYDQVSDLIPFPIHALAIVANTN</sequence>
<evidence type="ECO:0000313" key="4">
    <source>
        <dbReference type="Proteomes" id="UP000545386"/>
    </source>
</evidence>
<dbReference type="PANTHER" id="PTHR46229:SF2">
    <property type="entry name" value="BOLA-LIKE PROTEIN 1"/>
    <property type="match status" value="1"/>
</dbReference>
<dbReference type="Pfam" id="PF01722">
    <property type="entry name" value="BolA"/>
    <property type="match status" value="1"/>
</dbReference>
<dbReference type="AlphaFoldDB" id="A0A842HL97"/>
<dbReference type="PANTHER" id="PTHR46229">
    <property type="entry name" value="BOLA TRANSCRIPTION REGULATOR"/>
    <property type="match status" value="1"/>
</dbReference>
<dbReference type="GO" id="GO:0005829">
    <property type="term" value="C:cytosol"/>
    <property type="evidence" value="ECO:0007669"/>
    <property type="project" value="TreeGrafter"/>
</dbReference>
<dbReference type="Proteomes" id="UP000545386">
    <property type="component" value="Unassembled WGS sequence"/>
</dbReference>
<dbReference type="SUPFAM" id="SSF82657">
    <property type="entry name" value="BolA-like"/>
    <property type="match status" value="1"/>
</dbReference>